<sequence>MVQVKKAEVRESILEAAYNLFLTKGYVGTSVSEIGRMAGVAPSGIYVYFKSKLALFYALYEPWMKERLDGLDAEVQTLADRRMRVRRIVEVIWLDIPEDYSFFASNLMQAVSTTPRGELDSTHLLDWCEDRLAATIETALDRRGVDRDACRNVAHIILMGFDGFAVRSYMGVNMEKMEAIIETMTDLVLSLAPQPTPALSN</sequence>
<gene>
    <name evidence="6" type="ORF">JCR33_04945</name>
</gene>
<feature type="DNA-binding region" description="H-T-H motif" evidence="4">
    <location>
        <begin position="30"/>
        <end position="49"/>
    </location>
</feature>
<feature type="domain" description="HTH tetR-type" evidence="5">
    <location>
        <begin position="7"/>
        <end position="67"/>
    </location>
</feature>
<dbReference type="Proteomes" id="UP000609531">
    <property type="component" value="Unassembled WGS sequence"/>
</dbReference>
<dbReference type="EMBL" id="JAEKJA010000003">
    <property type="protein sequence ID" value="MBJ3775022.1"/>
    <property type="molecule type" value="Genomic_DNA"/>
</dbReference>
<dbReference type="RefSeq" id="WP_198880917.1">
    <property type="nucleotide sequence ID" value="NZ_JAEKJA010000003.1"/>
</dbReference>
<evidence type="ECO:0000256" key="4">
    <source>
        <dbReference type="PROSITE-ProRule" id="PRU00335"/>
    </source>
</evidence>
<dbReference type="PROSITE" id="PS50977">
    <property type="entry name" value="HTH_TETR_2"/>
    <property type="match status" value="1"/>
</dbReference>
<evidence type="ECO:0000256" key="2">
    <source>
        <dbReference type="ARBA" id="ARBA00023125"/>
    </source>
</evidence>
<dbReference type="GO" id="GO:0003677">
    <property type="term" value="F:DNA binding"/>
    <property type="evidence" value="ECO:0007669"/>
    <property type="project" value="UniProtKB-UniRule"/>
</dbReference>
<reference evidence="6" key="1">
    <citation type="submission" date="2020-12" db="EMBL/GenBank/DDBJ databases">
        <title>Bacterial taxonomy.</title>
        <authorList>
            <person name="Pan X."/>
        </authorList>
    </citation>
    <scope>NUCLEOTIDE SEQUENCE</scope>
    <source>
        <strain evidence="6">B2012</strain>
    </source>
</reference>
<dbReference type="InterPro" id="IPR009057">
    <property type="entry name" value="Homeodomain-like_sf"/>
</dbReference>
<keyword evidence="3" id="KW-0804">Transcription</keyword>
<dbReference type="AlphaFoldDB" id="A0A934IJQ5"/>
<evidence type="ECO:0000256" key="3">
    <source>
        <dbReference type="ARBA" id="ARBA00023163"/>
    </source>
</evidence>
<dbReference type="SUPFAM" id="SSF46689">
    <property type="entry name" value="Homeodomain-like"/>
    <property type="match status" value="1"/>
</dbReference>
<dbReference type="PRINTS" id="PR00455">
    <property type="entry name" value="HTHTETR"/>
</dbReference>
<dbReference type="PANTHER" id="PTHR47506">
    <property type="entry name" value="TRANSCRIPTIONAL REGULATORY PROTEIN"/>
    <property type="match status" value="1"/>
</dbReference>
<organism evidence="6 7">
    <name type="scientific">Acuticoccus mangrovi</name>
    <dbReference type="NCBI Taxonomy" id="2796142"/>
    <lineage>
        <taxon>Bacteria</taxon>
        <taxon>Pseudomonadati</taxon>
        <taxon>Pseudomonadota</taxon>
        <taxon>Alphaproteobacteria</taxon>
        <taxon>Hyphomicrobiales</taxon>
        <taxon>Amorphaceae</taxon>
        <taxon>Acuticoccus</taxon>
    </lineage>
</organism>
<evidence type="ECO:0000259" key="5">
    <source>
        <dbReference type="PROSITE" id="PS50977"/>
    </source>
</evidence>
<protein>
    <submittedName>
        <fullName evidence="6">TetR/AcrR family transcriptional regulator</fullName>
    </submittedName>
</protein>
<dbReference type="SUPFAM" id="SSF48498">
    <property type="entry name" value="Tetracyclin repressor-like, C-terminal domain"/>
    <property type="match status" value="1"/>
</dbReference>
<dbReference type="Pfam" id="PF00440">
    <property type="entry name" value="TetR_N"/>
    <property type="match status" value="1"/>
</dbReference>
<evidence type="ECO:0000313" key="7">
    <source>
        <dbReference type="Proteomes" id="UP000609531"/>
    </source>
</evidence>
<keyword evidence="1" id="KW-0805">Transcription regulation</keyword>
<dbReference type="PANTHER" id="PTHR47506:SF6">
    <property type="entry name" value="HTH-TYPE TRANSCRIPTIONAL REPRESSOR NEMR"/>
    <property type="match status" value="1"/>
</dbReference>
<keyword evidence="2 4" id="KW-0238">DNA-binding</keyword>
<name>A0A934IJQ5_9HYPH</name>
<keyword evidence="7" id="KW-1185">Reference proteome</keyword>
<accession>A0A934IJQ5</accession>
<proteinExistence type="predicted"/>
<dbReference type="InterPro" id="IPR001647">
    <property type="entry name" value="HTH_TetR"/>
</dbReference>
<dbReference type="Gene3D" id="1.10.357.10">
    <property type="entry name" value="Tetracycline Repressor, domain 2"/>
    <property type="match status" value="1"/>
</dbReference>
<dbReference type="InterPro" id="IPR036271">
    <property type="entry name" value="Tet_transcr_reg_TetR-rel_C_sf"/>
</dbReference>
<evidence type="ECO:0000256" key="1">
    <source>
        <dbReference type="ARBA" id="ARBA00023015"/>
    </source>
</evidence>
<comment type="caution">
    <text evidence="6">The sequence shown here is derived from an EMBL/GenBank/DDBJ whole genome shotgun (WGS) entry which is preliminary data.</text>
</comment>
<evidence type="ECO:0000313" key="6">
    <source>
        <dbReference type="EMBL" id="MBJ3775022.1"/>
    </source>
</evidence>